<name>A0A6A5BMY6_NAEFO</name>
<dbReference type="RefSeq" id="XP_044561009.1">
    <property type="nucleotide sequence ID" value="XM_044708110.1"/>
</dbReference>
<evidence type="ECO:0000313" key="2">
    <source>
        <dbReference type="EMBL" id="KAF0976296.1"/>
    </source>
</evidence>
<evidence type="ECO:0000256" key="1">
    <source>
        <dbReference type="SAM" id="MobiDB-lite"/>
    </source>
</evidence>
<dbReference type="EMBL" id="VFQX01000040">
    <property type="protein sequence ID" value="KAF0976296.1"/>
    <property type="molecule type" value="Genomic_DNA"/>
</dbReference>
<feature type="compositionally biased region" description="Basic and acidic residues" evidence="1">
    <location>
        <begin position="86"/>
        <end position="95"/>
    </location>
</feature>
<dbReference type="Proteomes" id="UP000444721">
    <property type="component" value="Unassembled WGS sequence"/>
</dbReference>
<dbReference type="VEuPathDB" id="AmoebaDB:NF0128730"/>
<feature type="compositionally biased region" description="Polar residues" evidence="1">
    <location>
        <begin position="171"/>
        <end position="210"/>
    </location>
</feature>
<dbReference type="VEuPathDB" id="AmoebaDB:FDP41_004670"/>
<feature type="region of interest" description="Disordered" evidence="1">
    <location>
        <begin position="168"/>
        <end position="221"/>
    </location>
</feature>
<sequence length="281" mass="32212">MGSSVSSFSSPLLTTNRKIHHGIAIRQDSQPYNEPTMFHQADAKSSILGNTLVQRSGSRTKQIPLSNVHKTSSFSEYLQKRVIPEKEQQFNHDIHSPVVDSDSDSEPINHSPPSPNTSNHLKYMTQRKSSPSTFSWSPESSNGFDWNTHSPQRQRSFPFLQQPFTIKTKKNTSSLVHTQSSKYDIQQRGPNNNNERKFLSQTKRSVPNQKSHQEEDDESEQLISQVIDSFRLRKAKNITPKTNDLSPHPLHKRLSFKYLLQNSSSDRREEFFIVVTPPLFP</sequence>
<dbReference type="VEuPathDB" id="AmoebaDB:NfTy_070030"/>
<protein>
    <submittedName>
        <fullName evidence="2">Uncharacterized protein</fullName>
    </submittedName>
</protein>
<keyword evidence="3" id="KW-1185">Reference proteome</keyword>
<reference evidence="2 3" key="1">
    <citation type="journal article" date="2019" name="Sci. Rep.">
        <title>Nanopore sequencing improves the draft genome of the human pathogenic amoeba Naegleria fowleri.</title>
        <authorList>
            <person name="Liechti N."/>
            <person name="Schurch N."/>
            <person name="Bruggmann R."/>
            <person name="Wittwer M."/>
        </authorList>
    </citation>
    <scope>NUCLEOTIDE SEQUENCE [LARGE SCALE GENOMIC DNA]</scope>
    <source>
        <strain evidence="2 3">ATCC 30894</strain>
    </source>
</reference>
<feature type="region of interest" description="Disordered" evidence="1">
    <location>
        <begin position="86"/>
        <end position="152"/>
    </location>
</feature>
<dbReference type="AlphaFoldDB" id="A0A6A5BMY6"/>
<comment type="caution">
    <text evidence="2">The sequence shown here is derived from an EMBL/GenBank/DDBJ whole genome shotgun (WGS) entry which is preliminary data.</text>
</comment>
<evidence type="ECO:0000313" key="3">
    <source>
        <dbReference type="Proteomes" id="UP000444721"/>
    </source>
</evidence>
<feature type="compositionally biased region" description="Low complexity" evidence="1">
    <location>
        <begin position="129"/>
        <end position="141"/>
    </location>
</feature>
<gene>
    <name evidence="2" type="ORF">FDP41_004670</name>
</gene>
<organism evidence="2 3">
    <name type="scientific">Naegleria fowleri</name>
    <name type="common">Brain eating amoeba</name>
    <dbReference type="NCBI Taxonomy" id="5763"/>
    <lineage>
        <taxon>Eukaryota</taxon>
        <taxon>Discoba</taxon>
        <taxon>Heterolobosea</taxon>
        <taxon>Tetramitia</taxon>
        <taxon>Eutetramitia</taxon>
        <taxon>Vahlkampfiidae</taxon>
        <taxon>Naegleria</taxon>
    </lineage>
</organism>
<accession>A0A6A5BMY6</accession>
<feature type="compositionally biased region" description="Polar residues" evidence="1">
    <location>
        <begin position="142"/>
        <end position="152"/>
    </location>
</feature>
<dbReference type="GeneID" id="68111888"/>
<proteinExistence type="predicted"/>